<reference evidence="1" key="1">
    <citation type="submission" date="2023-06" db="EMBL/GenBank/DDBJ databases">
        <title>Genomic analysis of the entomopathogenic nematode Steinernema hermaphroditum.</title>
        <authorList>
            <person name="Schwarz E.M."/>
            <person name="Heppert J.K."/>
            <person name="Baniya A."/>
            <person name="Schwartz H.T."/>
            <person name="Tan C.-H."/>
            <person name="Antoshechkin I."/>
            <person name="Sternberg P.W."/>
            <person name="Goodrich-Blair H."/>
            <person name="Dillman A.R."/>
        </authorList>
    </citation>
    <scope>NUCLEOTIDE SEQUENCE</scope>
    <source>
        <strain evidence="1">PS9179</strain>
        <tissue evidence="1">Whole animal</tissue>
    </source>
</reference>
<protein>
    <submittedName>
        <fullName evidence="1">Uncharacterized protein</fullName>
    </submittedName>
</protein>
<organism evidence="1 2">
    <name type="scientific">Steinernema hermaphroditum</name>
    <dbReference type="NCBI Taxonomy" id="289476"/>
    <lineage>
        <taxon>Eukaryota</taxon>
        <taxon>Metazoa</taxon>
        <taxon>Ecdysozoa</taxon>
        <taxon>Nematoda</taxon>
        <taxon>Chromadorea</taxon>
        <taxon>Rhabditida</taxon>
        <taxon>Tylenchina</taxon>
        <taxon>Panagrolaimomorpha</taxon>
        <taxon>Strongyloidoidea</taxon>
        <taxon>Steinernematidae</taxon>
        <taxon>Steinernema</taxon>
    </lineage>
</organism>
<proteinExistence type="predicted"/>
<keyword evidence="2" id="KW-1185">Reference proteome</keyword>
<gene>
    <name evidence="1" type="ORF">QR680_018956</name>
</gene>
<dbReference type="Proteomes" id="UP001175271">
    <property type="component" value="Unassembled WGS sequence"/>
</dbReference>
<accession>A0AA39LR51</accession>
<comment type="caution">
    <text evidence="1">The sequence shown here is derived from an EMBL/GenBank/DDBJ whole genome shotgun (WGS) entry which is preliminary data.</text>
</comment>
<dbReference type="AlphaFoldDB" id="A0AA39LR51"/>
<evidence type="ECO:0000313" key="1">
    <source>
        <dbReference type="EMBL" id="KAK0407026.1"/>
    </source>
</evidence>
<name>A0AA39LR51_9BILA</name>
<evidence type="ECO:0000313" key="2">
    <source>
        <dbReference type="Proteomes" id="UP001175271"/>
    </source>
</evidence>
<sequence>MSLDVERIKEETLNAQNLDAIRSLYTVILDELEQVTADTKRNMRIVSELKDVLEERRDEIEHLKSVRAGSVQSRTYGVRENRVIESRLSRCAEEIERKLMDFGLTKTKEGNKLKQVLADFLLGSHREVDALSSHVTVE</sequence>
<dbReference type="EMBL" id="JAUCMV010000004">
    <property type="protein sequence ID" value="KAK0407026.1"/>
    <property type="molecule type" value="Genomic_DNA"/>
</dbReference>